<evidence type="ECO:0000256" key="2">
    <source>
        <dbReference type="RuleBase" id="RU003971"/>
    </source>
</evidence>
<protein>
    <recommendedName>
        <fullName evidence="7">Caspase-8</fullName>
    </recommendedName>
</protein>
<dbReference type="Pfam" id="PF00656">
    <property type="entry name" value="Peptidase_C14"/>
    <property type="match status" value="1"/>
</dbReference>
<dbReference type="InterPro" id="IPR056260">
    <property type="entry name" value="Dredd_2nd"/>
</dbReference>
<gene>
    <name evidence="5" type="ORF">PVAND_001230</name>
</gene>
<dbReference type="Proteomes" id="UP001107558">
    <property type="component" value="Chromosome 3"/>
</dbReference>
<accession>A0A9J6BMQ6</accession>
<evidence type="ECO:0000259" key="3">
    <source>
        <dbReference type="PROSITE" id="PS50207"/>
    </source>
</evidence>
<feature type="domain" description="Caspase family p10" evidence="3">
    <location>
        <begin position="394"/>
        <end position="475"/>
    </location>
</feature>
<sequence>MESKEIEIGDLKYLEEDLTGEEIVSIVFILYGAEKPKWILEKLENNDNKGNFLEEYAKTHVNWKLIIIEALAVTQIFECIKNLGVPISEAREFVRKSHLINSGIKLLYELCESLTQDISDKLINFIKDECNFATIRNVDQLEIFLLHAIVNGKIKIASTLDACDFSMIHNFKTTINVTDQKILEVLEKFPSKPNTLDNSNDSNFNNSSENFMRPNSVEQIQVAMSNTLLGNYSTKKMCVLIINQQNFVRTTNADLQKMLPDHNLTERKGTIKDREALQSLFESFNYHVTTKNDLTHIEVLREVDKITKQSSEYDGLIVCVLSHGHEQIFYGSDSVPIFIRDVKEIMSSKLLLHKPKILLIQACQGTSLQRSVRRIVPSTENDGPSTSSLISGSTRADFLIFWSTIEGFASVRHIDQGSWFIQELVKRIRETYRTTNLLDICTAVIREVSLRRGYRDECMLPKLESTFTQNFRFPTD</sequence>
<comment type="caution">
    <text evidence="5">The sequence shown here is derived from an EMBL/GenBank/DDBJ whole genome shotgun (WGS) entry which is preliminary data.</text>
</comment>
<dbReference type="InterPro" id="IPR001309">
    <property type="entry name" value="Pept_C14_p20"/>
</dbReference>
<evidence type="ECO:0000259" key="4">
    <source>
        <dbReference type="PROSITE" id="PS50208"/>
    </source>
</evidence>
<dbReference type="SMART" id="SM00115">
    <property type="entry name" value="CASc"/>
    <property type="match status" value="1"/>
</dbReference>
<dbReference type="InterPro" id="IPR033139">
    <property type="entry name" value="Caspase_cys_AS"/>
</dbReference>
<dbReference type="PANTHER" id="PTHR22576:SF41">
    <property type="entry name" value="CASPASE 14, APOPTOSIS-RELATED CYSTEINE PEPTIDASE"/>
    <property type="match status" value="1"/>
</dbReference>
<evidence type="ECO:0000256" key="1">
    <source>
        <dbReference type="ARBA" id="ARBA00010134"/>
    </source>
</evidence>
<dbReference type="OrthoDB" id="6044770at2759"/>
<dbReference type="Pfam" id="PF23724">
    <property type="entry name" value="Dredd_2nd"/>
    <property type="match status" value="1"/>
</dbReference>
<keyword evidence="6" id="KW-1185">Reference proteome</keyword>
<dbReference type="InterPro" id="IPR052039">
    <property type="entry name" value="Caspase-related_regulators"/>
</dbReference>
<dbReference type="GO" id="GO:0004197">
    <property type="term" value="F:cysteine-type endopeptidase activity"/>
    <property type="evidence" value="ECO:0007669"/>
    <property type="project" value="InterPro"/>
</dbReference>
<dbReference type="InterPro" id="IPR002138">
    <property type="entry name" value="Pept_C14_p10"/>
</dbReference>
<dbReference type="InterPro" id="IPR011600">
    <property type="entry name" value="Pept_C14_caspase"/>
</dbReference>
<organism evidence="5 6">
    <name type="scientific">Polypedilum vanderplanki</name>
    <name type="common">Sleeping chironomid midge</name>
    <dbReference type="NCBI Taxonomy" id="319348"/>
    <lineage>
        <taxon>Eukaryota</taxon>
        <taxon>Metazoa</taxon>
        <taxon>Ecdysozoa</taxon>
        <taxon>Arthropoda</taxon>
        <taxon>Hexapoda</taxon>
        <taxon>Insecta</taxon>
        <taxon>Pterygota</taxon>
        <taxon>Neoptera</taxon>
        <taxon>Endopterygota</taxon>
        <taxon>Diptera</taxon>
        <taxon>Nematocera</taxon>
        <taxon>Chironomoidea</taxon>
        <taxon>Chironomidae</taxon>
        <taxon>Chironominae</taxon>
        <taxon>Polypedilum</taxon>
        <taxon>Polypedilum</taxon>
    </lineage>
</organism>
<reference evidence="5" key="1">
    <citation type="submission" date="2021-03" db="EMBL/GenBank/DDBJ databases">
        <title>Chromosome level genome of the anhydrobiotic midge Polypedilum vanderplanki.</title>
        <authorList>
            <person name="Yoshida Y."/>
            <person name="Kikawada T."/>
            <person name="Gusev O."/>
        </authorList>
    </citation>
    <scope>NUCLEOTIDE SEQUENCE</scope>
    <source>
        <strain evidence="5">NIAS01</strain>
        <tissue evidence="5">Whole body or cell culture</tissue>
    </source>
</reference>
<proteinExistence type="inferred from homology"/>
<evidence type="ECO:0000313" key="6">
    <source>
        <dbReference type="Proteomes" id="UP001107558"/>
    </source>
</evidence>
<dbReference type="EMBL" id="JADBJN010000003">
    <property type="protein sequence ID" value="KAG5671005.1"/>
    <property type="molecule type" value="Genomic_DNA"/>
</dbReference>
<dbReference type="PROSITE" id="PS01122">
    <property type="entry name" value="CASPASE_CYS"/>
    <property type="match status" value="1"/>
</dbReference>
<feature type="domain" description="Caspase family p20" evidence="4">
    <location>
        <begin position="235"/>
        <end position="367"/>
    </location>
</feature>
<evidence type="ECO:0000313" key="5">
    <source>
        <dbReference type="EMBL" id="KAG5671005.1"/>
    </source>
</evidence>
<dbReference type="PROSITE" id="PS50207">
    <property type="entry name" value="CASPASE_P10"/>
    <property type="match status" value="1"/>
</dbReference>
<dbReference type="GO" id="GO:0006508">
    <property type="term" value="P:proteolysis"/>
    <property type="evidence" value="ECO:0007669"/>
    <property type="project" value="InterPro"/>
</dbReference>
<name>A0A9J6BMQ6_POLVA</name>
<evidence type="ECO:0008006" key="7">
    <source>
        <dbReference type="Google" id="ProtNLM"/>
    </source>
</evidence>
<dbReference type="Gene3D" id="3.40.50.1460">
    <property type="match status" value="1"/>
</dbReference>
<dbReference type="SUPFAM" id="SSF52129">
    <property type="entry name" value="Caspase-like"/>
    <property type="match status" value="1"/>
</dbReference>
<dbReference type="InterPro" id="IPR056259">
    <property type="entry name" value="Dredd_N"/>
</dbReference>
<dbReference type="PROSITE" id="PS50208">
    <property type="entry name" value="CASPASE_P20"/>
    <property type="match status" value="1"/>
</dbReference>
<dbReference type="InterPro" id="IPR015917">
    <property type="entry name" value="Pept_C14A"/>
</dbReference>
<dbReference type="AlphaFoldDB" id="A0A9J6BMQ6"/>
<dbReference type="PANTHER" id="PTHR22576">
    <property type="entry name" value="MUCOSA ASSOCIATED LYMPHOID TISSUE LYMPHOMA TRANSLOCATION PROTEIN 1/PARACASPASE"/>
    <property type="match status" value="1"/>
</dbReference>
<dbReference type="InterPro" id="IPR029030">
    <property type="entry name" value="Caspase-like_dom_sf"/>
</dbReference>
<dbReference type="Pfam" id="PF23725">
    <property type="entry name" value="Dredd_N"/>
    <property type="match status" value="1"/>
</dbReference>
<comment type="similarity">
    <text evidence="1 2">Belongs to the peptidase C14A family.</text>
</comment>
<dbReference type="PRINTS" id="PR00376">
    <property type="entry name" value="IL1BCENZYME"/>
</dbReference>